<evidence type="ECO:0008006" key="4">
    <source>
        <dbReference type="Google" id="ProtNLM"/>
    </source>
</evidence>
<evidence type="ECO:0000313" key="3">
    <source>
        <dbReference type="Proteomes" id="UP001229421"/>
    </source>
</evidence>
<accession>A0AAD8NZ61</accession>
<gene>
    <name evidence="2" type="ORF">QVD17_15961</name>
</gene>
<evidence type="ECO:0000256" key="1">
    <source>
        <dbReference type="SAM" id="Phobius"/>
    </source>
</evidence>
<keyword evidence="1" id="KW-0812">Transmembrane</keyword>
<keyword evidence="1" id="KW-0472">Membrane</keyword>
<name>A0AAD8NZ61_TARER</name>
<protein>
    <recommendedName>
        <fullName evidence="4">Transmembrane protein</fullName>
    </recommendedName>
</protein>
<organism evidence="2 3">
    <name type="scientific">Tagetes erecta</name>
    <name type="common">African marigold</name>
    <dbReference type="NCBI Taxonomy" id="13708"/>
    <lineage>
        <taxon>Eukaryota</taxon>
        <taxon>Viridiplantae</taxon>
        <taxon>Streptophyta</taxon>
        <taxon>Embryophyta</taxon>
        <taxon>Tracheophyta</taxon>
        <taxon>Spermatophyta</taxon>
        <taxon>Magnoliopsida</taxon>
        <taxon>eudicotyledons</taxon>
        <taxon>Gunneridae</taxon>
        <taxon>Pentapetalae</taxon>
        <taxon>asterids</taxon>
        <taxon>campanulids</taxon>
        <taxon>Asterales</taxon>
        <taxon>Asteraceae</taxon>
        <taxon>Asteroideae</taxon>
        <taxon>Heliantheae alliance</taxon>
        <taxon>Tageteae</taxon>
        <taxon>Tagetes</taxon>
    </lineage>
</organism>
<dbReference type="EMBL" id="JAUHHV010000004">
    <property type="protein sequence ID" value="KAK1427278.1"/>
    <property type="molecule type" value="Genomic_DNA"/>
</dbReference>
<evidence type="ECO:0000313" key="2">
    <source>
        <dbReference type="EMBL" id="KAK1427278.1"/>
    </source>
</evidence>
<proteinExistence type="predicted"/>
<reference evidence="2" key="1">
    <citation type="journal article" date="2023" name="bioRxiv">
        <title>Improved chromosome-level genome assembly for marigold (Tagetes erecta).</title>
        <authorList>
            <person name="Jiang F."/>
            <person name="Yuan L."/>
            <person name="Wang S."/>
            <person name="Wang H."/>
            <person name="Xu D."/>
            <person name="Wang A."/>
            <person name="Fan W."/>
        </authorList>
    </citation>
    <scope>NUCLEOTIDE SEQUENCE</scope>
    <source>
        <strain evidence="2">WSJ</strain>
        <tissue evidence="2">Leaf</tissue>
    </source>
</reference>
<keyword evidence="1" id="KW-1133">Transmembrane helix</keyword>
<keyword evidence="3" id="KW-1185">Reference proteome</keyword>
<dbReference type="Proteomes" id="UP001229421">
    <property type="component" value="Unassembled WGS sequence"/>
</dbReference>
<feature type="transmembrane region" description="Helical" evidence="1">
    <location>
        <begin position="24"/>
        <end position="47"/>
    </location>
</feature>
<sequence>MILETHLLFVGRLMYLYTGDRRMFYARTVILTLLFLTKASFVLFVILRWLDQMLRAYCVLQHRSDDSKSFLLQFKGVKWKNFDWEPMLGGRSTTLDCKLDLVMDLASEQRYFSIIFVF</sequence>
<dbReference type="AlphaFoldDB" id="A0AAD8NZ61"/>
<comment type="caution">
    <text evidence="2">The sequence shown here is derived from an EMBL/GenBank/DDBJ whole genome shotgun (WGS) entry which is preliminary data.</text>
</comment>